<protein>
    <recommendedName>
        <fullName evidence="4">Secreted protein</fullName>
    </recommendedName>
</protein>
<reference evidence="2 3" key="1">
    <citation type="journal article" date="2018" name="J. Allergy Clin. Immunol.">
        <title>High-quality assembly of Dermatophagoides pteronyssinus genome and transcriptome reveals a wide range of novel allergens.</title>
        <authorList>
            <person name="Liu X.Y."/>
            <person name="Yang K.Y."/>
            <person name="Wang M.Q."/>
            <person name="Kwok J.S."/>
            <person name="Zeng X."/>
            <person name="Yang Z."/>
            <person name="Xiao X.J."/>
            <person name="Lau C.P."/>
            <person name="Li Y."/>
            <person name="Huang Z.M."/>
            <person name="Ba J.G."/>
            <person name="Yim A.K."/>
            <person name="Ouyang C.Y."/>
            <person name="Ngai S.M."/>
            <person name="Chan T.F."/>
            <person name="Leung E.L."/>
            <person name="Liu L."/>
            <person name="Liu Z.G."/>
            <person name="Tsui S.K."/>
        </authorList>
    </citation>
    <scope>NUCLEOTIDE SEQUENCE [LARGE SCALE GENOMIC DNA]</scope>
    <source>
        <strain evidence="2">Derp</strain>
    </source>
</reference>
<evidence type="ECO:0000313" key="2">
    <source>
        <dbReference type="EMBL" id="KAH9422451.1"/>
    </source>
</evidence>
<keyword evidence="1" id="KW-0732">Signal</keyword>
<keyword evidence="3" id="KW-1185">Reference proteome</keyword>
<sequence length="75" mass="8334">MEKDCIFFVAIFVLFKSYLQTISCRVAASVIFLPSDVINVIPAVLPTPPPPIPSTTTENQKIACNHHFGSYPRLK</sequence>
<dbReference type="EMBL" id="NJHN03000036">
    <property type="protein sequence ID" value="KAH9422451.1"/>
    <property type="molecule type" value="Genomic_DNA"/>
</dbReference>
<reference evidence="2 3" key="2">
    <citation type="journal article" date="2022" name="Mol. Biol. Evol.">
        <title>Comparative Genomics Reveals Insights into the Divergent Evolution of Astigmatic Mites and Household Pest Adaptations.</title>
        <authorList>
            <person name="Xiong Q."/>
            <person name="Wan A.T."/>
            <person name="Liu X."/>
            <person name="Fung C.S."/>
            <person name="Xiao X."/>
            <person name="Malainual N."/>
            <person name="Hou J."/>
            <person name="Wang L."/>
            <person name="Wang M."/>
            <person name="Yang K.Y."/>
            <person name="Cui Y."/>
            <person name="Leung E.L."/>
            <person name="Nong W."/>
            <person name="Shin S.K."/>
            <person name="Au S.W."/>
            <person name="Jeong K.Y."/>
            <person name="Chew F.T."/>
            <person name="Hui J.H."/>
            <person name="Leung T.F."/>
            <person name="Tungtrongchitr A."/>
            <person name="Zhong N."/>
            <person name="Liu Z."/>
            <person name="Tsui S.K."/>
        </authorList>
    </citation>
    <scope>NUCLEOTIDE SEQUENCE [LARGE SCALE GENOMIC DNA]</scope>
    <source>
        <strain evidence="2">Derp</strain>
    </source>
</reference>
<evidence type="ECO:0000313" key="3">
    <source>
        <dbReference type="Proteomes" id="UP000887458"/>
    </source>
</evidence>
<comment type="caution">
    <text evidence="2">The sequence shown here is derived from an EMBL/GenBank/DDBJ whole genome shotgun (WGS) entry which is preliminary data.</text>
</comment>
<gene>
    <name evidence="2" type="ORF">DERP_003127</name>
</gene>
<accession>A0ABQ8JIP0</accession>
<name>A0ABQ8JIP0_DERPT</name>
<feature type="signal peptide" evidence="1">
    <location>
        <begin position="1"/>
        <end position="21"/>
    </location>
</feature>
<feature type="chain" id="PRO_5046418632" description="Secreted protein" evidence="1">
    <location>
        <begin position="22"/>
        <end position="75"/>
    </location>
</feature>
<dbReference type="Proteomes" id="UP000887458">
    <property type="component" value="Unassembled WGS sequence"/>
</dbReference>
<evidence type="ECO:0000256" key="1">
    <source>
        <dbReference type="SAM" id="SignalP"/>
    </source>
</evidence>
<organism evidence="2 3">
    <name type="scientific">Dermatophagoides pteronyssinus</name>
    <name type="common">European house dust mite</name>
    <dbReference type="NCBI Taxonomy" id="6956"/>
    <lineage>
        <taxon>Eukaryota</taxon>
        <taxon>Metazoa</taxon>
        <taxon>Ecdysozoa</taxon>
        <taxon>Arthropoda</taxon>
        <taxon>Chelicerata</taxon>
        <taxon>Arachnida</taxon>
        <taxon>Acari</taxon>
        <taxon>Acariformes</taxon>
        <taxon>Sarcoptiformes</taxon>
        <taxon>Astigmata</taxon>
        <taxon>Psoroptidia</taxon>
        <taxon>Analgoidea</taxon>
        <taxon>Pyroglyphidae</taxon>
        <taxon>Dermatophagoidinae</taxon>
        <taxon>Dermatophagoides</taxon>
    </lineage>
</organism>
<proteinExistence type="predicted"/>
<evidence type="ECO:0008006" key="4">
    <source>
        <dbReference type="Google" id="ProtNLM"/>
    </source>
</evidence>